<name>A0A0A0I1A6_CLONO</name>
<proteinExistence type="predicted"/>
<keyword evidence="1" id="KW-1133">Transmembrane helix</keyword>
<feature type="transmembrane region" description="Helical" evidence="1">
    <location>
        <begin position="54"/>
        <end position="74"/>
    </location>
</feature>
<organism evidence="2 3">
    <name type="scientific">Clostridium novyi A str. 4552</name>
    <dbReference type="NCBI Taxonomy" id="1444289"/>
    <lineage>
        <taxon>Bacteria</taxon>
        <taxon>Bacillati</taxon>
        <taxon>Bacillota</taxon>
        <taxon>Clostridia</taxon>
        <taxon>Eubacteriales</taxon>
        <taxon>Clostridiaceae</taxon>
        <taxon>Clostridium</taxon>
    </lineage>
</organism>
<evidence type="ECO:0000313" key="3">
    <source>
        <dbReference type="Proteomes" id="UP000030012"/>
    </source>
</evidence>
<protein>
    <submittedName>
        <fullName evidence="2">Membrane protein</fullName>
    </submittedName>
</protein>
<comment type="caution">
    <text evidence="2">The sequence shown here is derived from an EMBL/GenBank/DDBJ whole genome shotgun (WGS) entry which is preliminary data.</text>
</comment>
<feature type="transmembrane region" description="Helical" evidence="1">
    <location>
        <begin position="20"/>
        <end position="42"/>
    </location>
</feature>
<dbReference type="RefSeq" id="WP_039256266.1">
    <property type="nucleotide sequence ID" value="NZ_JENJ01000086.1"/>
</dbReference>
<keyword evidence="1" id="KW-0812">Transmembrane</keyword>
<sequence>MIKPNTNPKRTLNNLNKIAFILSLLSIGIFIIQILFILNWMFNITPLQKLEGLPLLLTPFISPIGIVLGIISILINHNKLAKIGCICNIISLFLPYIYFYLGTLIFGP</sequence>
<feature type="transmembrane region" description="Helical" evidence="1">
    <location>
        <begin position="86"/>
        <end position="106"/>
    </location>
</feature>
<reference evidence="2 3" key="1">
    <citation type="submission" date="2014-01" db="EMBL/GenBank/DDBJ databases">
        <title>Plasmidome dynamics in the species complex Clostridium novyi sensu lato converts strains of independent lineages into distinctly different pathogens.</title>
        <authorList>
            <person name="Skarin H."/>
            <person name="Segerman B."/>
        </authorList>
    </citation>
    <scope>NUCLEOTIDE SEQUENCE [LARGE SCALE GENOMIC DNA]</scope>
    <source>
        <strain evidence="2 3">4552</strain>
    </source>
</reference>
<accession>A0A0A0I1A6</accession>
<dbReference type="EMBL" id="JENJ01000086">
    <property type="protein sequence ID" value="KGM94106.1"/>
    <property type="molecule type" value="Genomic_DNA"/>
</dbReference>
<evidence type="ECO:0000256" key="1">
    <source>
        <dbReference type="SAM" id="Phobius"/>
    </source>
</evidence>
<evidence type="ECO:0000313" key="2">
    <source>
        <dbReference type="EMBL" id="KGM94106.1"/>
    </source>
</evidence>
<keyword evidence="1" id="KW-0472">Membrane</keyword>
<dbReference type="AlphaFoldDB" id="A0A0A0I1A6"/>
<gene>
    <name evidence="2" type="ORF">Z968_12190</name>
</gene>
<dbReference type="Proteomes" id="UP000030012">
    <property type="component" value="Unassembled WGS sequence"/>
</dbReference>